<keyword evidence="1" id="KW-1133">Transmembrane helix</keyword>
<sequence length="130" mass="14285">MKLRISFIILAILSTVAMVLVMAKYPSGPNTMSYDHPWEIWLAVLTNIAMALPALILGFFNNLICRIISAILQMFAVMMYGLFIIVAFAAGIVPVGLIAILTVLLILLSTFMTLFIGYPKSQHYGSGTEI</sequence>
<keyword evidence="1" id="KW-0812">Transmembrane</keyword>
<organism evidence="2 3">
    <name type="scientific">Staphylococcus caprae</name>
    <dbReference type="NCBI Taxonomy" id="29380"/>
    <lineage>
        <taxon>Bacteria</taxon>
        <taxon>Bacillati</taxon>
        <taxon>Bacillota</taxon>
        <taxon>Bacilli</taxon>
        <taxon>Bacillales</taxon>
        <taxon>Staphylococcaceae</taxon>
        <taxon>Staphylococcus</taxon>
    </lineage>
</organism>
<keyword evidence="1" id="KW-0472">Membrane</keyword>
<dbReference type="GeneID" id="58052217"/>
<protein>
    <submittedName>
        <fullName evidence="2">Uncharacterized protein</fullName>
    </submittedName>
</protein>
<accession>A0ABN5W643</accession>
<feature type="transmembrane region" description="Helical" evidence="1">
    <location>
        <begin position="96"/>
        <end position="118"/>
    </location>
</feature>
<dbReference type="EMBL" id="AP018586">
    <property type="protein sequence ID" value="BBD93531.1"/>
    <property type="molecule type" value="Genomic_DNA"/>
</dbReference>
<proteinExistence type="predicted"/>
<feature type="transmembrane region" description="Helical" evidence="1">
    <location>
        <begin position="67"/>
        <end position="90"/>
    </location>
</feature>
<gene>
    <name evidence="2" type="ORF">JMUB590_2494</name>
</gene>
<feature type="transmembrane region" description="Helical" evidence="1">
    <location>
        <begin position="7"/>
        <end position="25"/>
    </location>
</feature>
<keyword evidence="3" id="KW-1185">Reference proteome</keyword>
<evidence type="ECO:0000256" key="1">
    <source>
        <dbReference type="SAM" id="Phobius"/>
    </source>
</evidence>
<dbReference type="Proteomes" id="UP000274772">
    <property type="component" value="Chromosome"/>
</dbReference>
<name>A0ABN5W643_9STAP</name>
<evidence type="ECO:0000313" key="2">
    <source>
        <dbReference type="EMBL" id="BBD93531.1"/>
    </source>
</evidence>
<feature type="transmembrane region" description="Helical" evidence="1">
    <location>
        <begin position="40"/>
        <end position="60"/>
    </location>
</feature>
<dbReference type="RefSeq" id="WP_002445174.1">
    <property type="nucleotide sequence ID" value="NZ_AP018585.1"/>
</dbReference>
<evidence type="ECO:0000313" key="3">
    <source>
        <dbReference type="Proteomes" id="UP000274772"/>
    </source>
</evidence>
<reference evidence="2 3" key="1">
    <citation type="submission" date="2018-05" db="EMBL/GenBank/DDBJ databases">
        <title>Complete genome sequencing of three human clinical isolates of Staphylococcus caprae reveals virulence factors similar to those of S. epidermidis and S. capitis.</title>
        <authorList>
            <person name="Watanabe S."/>
            <person name="Cui L."/>
        </authorList>
    </citation>
    <scope>NUCLEOTIDE SEQUENCE [LARGE SCALE GENOMIC DNA]</scope>
    <source>
        <strain evidence="2 3">JMUB590</strain>
    </source>
</reference>